<evidence type="ECO:0000313" key="3">
    <source>
        <dbReference type="EMBL" id="CAB4176242.1"/>
    </source>
</evidence>
<evidence type="ECO:0000313" key="7">
    <source>
        <dbReference type="EMBL" id="CAB4217036.1"/>
    </source>
</evidence>
<gene>
    <name evidence="4" type="ORF">UFOVP1082_9</name>
    <name evidence="5" type="ORF">UFOVP1322_53</name>
    <name evidence="6" type="ORF">UFOVP1434_16</name>
    <name evidence="8" type="ORF">UFOVP1529_7</name>
    <name evidence="7" type="ORF">UFOVP1593_9</name>
    <name evidence="2" type="ORF">UFOVP906_46</name>
    <name evidence="3" type="ORF">UFOVP992_13</name>
</gene>
<keyword evidence="1" id="KW-1133">Transmembrane helix</keyword>
<sequence>MLNYLNENELQLVACFIGIWFHGFMFGKWWATVKRKEN</sequence>
<evidence type="ECO:0000313" key="4">
    <source>
        <dbReference type="EMBL" id="CAB4182969.1"/>
    </source>
</evidence>
<dbReference type="EMBL" id="LR796850">
    <property type="protein sequence ID" value="CAB4170172.1"/>
    <property type="molecule type" value="Genomic_DNA"/>
</dbReference>
<evidence type="ECO:0000313" key="6">
    <source>
        <dbReference type="EMBL" id="CAB4212389.1"/>
    </source>
</evidence>
<dbReference type="EMBL" id="LR797447">
    <property type="protein sequence ID" value="CAB4217036.1"/>
    <property type="molecule type" value="Genomic_DNA"/>
</dbReference>
<protein>
    <submittedName>
        <fullName evidence="3">Uncharacterized protein</fullName>
    </submittedName>
</protein>
<dbReference type="EMBL" id="LR797035">
    <property type="protein sequence ID" value="CAB4182969.1"/>
    <property type="molecule type" value="Genomic_DNA"/>
</dbReference>
<organism evidence="3">
    <name type="scientific">uncultured Caudovirales phage</name>
    <dbReference type="NCBI Taxonomy" id="2100421"/>
    <lineage>
        <taxon>Viruses</taxon>
        <taxon>Duplodnaviria</taxon>
        <taxon>Heunggongvirae</taxon>
        <taxon>Uroviricota</taxon>
        <taxon>Caudoviricetes</taxon>
        <taxon>Peduoviridae</taxon>
        <taxon>Maltschvirus</taxon>
        <taxon>Maltschvirus maltsch</taxon>
    </lineage>
</organism>
<proteinExistence type="predicted"/>
<evidence type="ECO:0000313" key="8">
    <source>
        <dbReference type="EMBL" id="CAB5227066.1"/>
    </source>
</evidence>
<keyword evidence="1" id="KW-0812">Transmembrane</keyword>
<keyword evidence="1" id="KW-0472">Membrane</keyword>
<feature type="transmembrane region" description="Helical" evidence="1">
    <location>
        <begin position="12"/>
        <end position="31"/>
    </location>
</feature>
<evidence type="ECO:0000256" key="1">
    <source>
        <dbReference type="SAM" id="Phobius"/>
    </source>
</evidence>
<name>A0A6J5PYK4_9CAUD</name>
<dbReference type="EMBL" id="LR796936">
    <property type="protein sequence ID" value="CAB4176242.1"/>
    <property type="molecule type" value="Genomic_DNA"/>
</dbReference>
<dbReference type="EMBL" id="LR797256">
    <property type="protein sequence ID" value="CAB4197988.1"/>
    <property type="molecule type" value="Genomic_DNA"/>
</dbReference>
<evidence type="ECO:0000313" key="2">
    <source>
        <dbReference type="EMBL" id="CAB4170172.1"/>
    </source>
</evidence>
<dbReference type="EMBL" id="LR798371">
    <property type="protein sequence ID" value="CAB5227066.1"/>
    <property type="molecule type" value="Genomic_DNA"/>
</dbReference>
<dbReference type="EMBL" id="LR797385">
    <property type="protein sequence ID" value="CAB4212389.1"/>
    <property type="molecule type" value="Genomic_DNA"/>
</dbReference>
<accession>A0A6J5PYK4</accession>
<reference evidence="3" key="1">
    <citation type="submission" date="2020-05" db="EMBL/GenBank/DDBJ databases">
        <authorList>
            <person name="Chiriac C."/>
            <person name="Salcher M."/>
            <person name="Ghai R."/>
            <person name="Kavagutti S V."/>
        </authorList>
    </citation>
    <scope>NUCLEOTIDE SEQUENCE</scope>
</reference>
<evidence type="ECO:0000313" key="5">
    <source>
        <dbReference type="EMBL" id="CAB4197988.1"/>
    </source>
</evidence>